<dbReference type="AlphaFoldDB" id="A0A938WJV2"/>
<reference evidence="5 6" key="1">
    <citation type="journal article" date="2021" name="Sci. Rep.">
        <title>The distribution of antibiotic resistance genes in chicken gut microbiota commensals.</title>
        <authorList>
            <person name="Juricova H."/>
            <person name="Matiasovicova J."/>
            <person name="Kubasova T."/>
            <person name="Cejkova D."/>
            <person name="Rychlik I."/>
        </authorList>
    </citation>
    <scope>NUCLEOTIDE SEQUENCE [LARGE SCALE GENOMIC DNA]</scope>
    <source>
        <strain evidence="5 6">An819</strain>
    </source>
</reference>
<evidence type="ECO:0000313" key="5">
    <source>
        <dbReference type="EMBL" id="MBM6660347.1"/>
    </source>
</evidence>
<dbReference type="InterPro" id="IPR018060">
    <property type="entry name" value="HTH_AraC"/>
</dbReference>
<name>A0A938WJV2_9BACT</name>
<keyword evidence="1" id="KW-0805">Transcription regulation</keyword>
<dbReference type="InterPro" id="IPR009057">
    <property type="entry name" value="Homeodomain-like_sf"/>
</dbReference>
<sequence length="289" mass="32619">MNDTDTSTVCRCNRIFGERTLHPLASVIDLSRAAPQQELSLDCYAVMVAGRVAGCRNGTLCSCDYADATVLFAPPGHYIEAQGEADSRLLLFHPDLTSLDSLGMKMPEYTYFGYNKSEALRLSLREKRQVERCLDYIDEELHWGIDRFSRILLCNKIELLLNYCLRFYARQFILRHDIISEDIAKVTEKIDIYLRSGRAAATGLPGAQLVAQWAGHSEAYTSDMLHAETGHTTEEYVQKRRFEMAKQMLIGTESKVSEIAATLGFPSTPAFTMLFEKCTGCTPNEYRSH</sequence>
<accession>A0A938WJV2</accession>
<keyword evidence="2" id="KW-0238">DNA-binding</keyword>
<keyword evidence="3" id="KW-0804">Transcription</keyword>
<evidence type="ECO:0000256" key="1">
    <source>
        <dbReference type="ARBA" id="ARBA00023015"/>
    </source>
</evidence>
<dbReference type="Pfam" id="PF12833">
    <property type="entry name" value="HTH_18"/>
    <property type="match status" value="1"/>
</dbReference>
<evidence type="ECO:0000256" key="2">
    <source>
        <dbReference type="ARBA" id="ARBA00023125"/>
    </source>
</evidence>
<proteinExistence type="predicted"/>
<dbReference type="Gene3D" id="1.10.10.60">
    <property type="entry name" value="Homeodomain-like"/>
    <property type="match status" value="1"/>
</dbReference>
<dbReference type="InterPro" id="IPR020449">
    <property type="entry name" value="Tscrpt_reg_AraC-type_HTH"/>
</dbReference>
<dbReference type="GO" id="GO:0043565">
    <property type="term" value="F:sequence-specific DNA binding"/>
    <property type="evidence" value="ECO:0007669"/>
    <property type="project" value="InterPro"/>
</dbReference>
<dbReference type="GO" id="GO:0003700">
    <property type="term" value="F:DNA-binding transcription factor activity"/>
    <property type="evidence" value="ECO:0007669"/>
    <property type="project" value="InterPro"/>
</dbReference>
<dbReference type="PANTHER" id="PTHR43280:SF32">
    <property type="entry name" value="TRANSCRIPTIONAL REGULATORY PROTEIN"/>
    <property type="match status" value="1"/>
</dbReference>
<dbReference type="SUPFAM" id="SSF46689">
    <property type="entry name" value="Homeodomain-like"/>
    <property type="match status" value="1"/>
</dbReference>
<dbReference type="RefSeq" id="WP_205107016.1">
    <property type="nucleotide sequence ID" value="NZ_JACJJL010000001.1"/>
</dbReference>
<evidence type="ECO:0000256" key="3">
    <source>
        <dbReference type="ARBA" id="ARBA00023163"/>
    </source>
</evidence>
<gene>
    <name evidence="5" type="ORF">H6B30_01010</name>
</gene>
<feature type="domain" description="HTH araC/xylS-type" evidence="4">
    <location>
        <begin position="188"/>
        <end position="289"/>
    </location>
</feature>
<keyword evidence="6" id="KW-1185">Reference proteome</keyword>
<dbReference type="PANTHER" id="PTHR43280">
    <property type="entry name" value="ARAC-FAMILY TRANSCRIPTIONAL REGULATOR"/>
    <property type="match status" value="1"/>
</dbReference>
<dbReference type="PROSITE" id="PS01124">
    <property type="entry name" value="HTH_ARAC_FAMILY_2"/>
    <property type="match status" value="1"/>
</dbReference>
<dbReference type="EMBL" id="JACJJL010000001">
    <property type="protein sequence ID" value="MBM6660347.1"/>
    <property type="molecule type" value="Genomic_DNA"/>
</dbReference>
<comment type="caution">
    <text evidence="5">The sequence shown here is derived from an EMBL/GenBank/DDBJ whole genome shotgun (WGS) entry which is preliminary data.</text>
</comment>
<protein>
    <submittedName>
        <fullName evidence="5">Helix-turn-helix transcriptional regulator</fullName>
    </submittedName>
</protein>
<evidence type="ECO:0000259" key="4">
    <source>
        <dbReference type="PROSITE" id="PS01124"/>
    </source>
</evidence>
<dbReference type="PRINTS" id="PR00032">
    <property type="entry name" value="HTHARAC"/>
</dbReference>
<dbReference type="SMART" id="SM00342">
    <property type="entry name" value="HTH_ARAC"/>
    <property type="match status" value="1"/>
</dbReference>
<organism evidence="5 6">
    <name type="scientific">Marseilla massiliensis</name>
    <dbReference type="NCBI Taxonomy" id="1841864"/>
    <lineage>
        <taxon>Bacteria</taxon>
        <taxon>Pseudomonadati</taxon>
        <taxon>Bacteroidota</taxon>
        <taxon>Bacteroidia</taxon>
        <taxon>Bacteroidales</taxon>
        <taxon>Prevotellaceae</taxon>
        <taxon>Marseilla</taxon>
    </lineage>
</organism>
<evidence type="ECO:0000313" key="6">
    <source>
        <dbReference type="Proteomes" id="UP000764045"/>
    </source>
</evidence>
<dbReference type="Proteomes" id="UP000764045">
    <property type="component" value="Unassembled WGS sequence"/>
</dbReference>